<feature type="transmembrane region" description="Helical" evidence="6">
    <location>
        <begin position="300"/>
        <end position="320"/>
    </location>
</feature>
<keyword evidence="5 6" id="KW-0472">Membrane</keyword>
<evidence type="ECO:0000256" key="6">
    <source>
        <dbReference type="SAM" id="Phobius"/>
    </source>
</evidence>
<dbReference type="RefSeq" id="WP_236888791.1">
    <property type="nucleotide sequence ID" value="NZ_AP024488.1"/>
</dbReference>
<gene>
    <name evidence="8" type="ORF">DSLASN_29930</name>
</gene>
<dbReference type="PANTHER" id="PTHR43478:SF1">
    <property type="entry name" value="NA+_H+ ANTIPORTER NHAC-LIKE C-TERMINAL DOMAIN-CONTAINING PROTEIN"/>
    <property type="match status" value="1"/>
</dbReference>
<accession>A0ABM7PJM6</accession>
<keyword evidence="2" id="KW-1003">Cell membrane</keyword>
<dbReference type="PANTHER" id="PTHR43478">
    <property type="entry name" value="NA+/H+ ANTIPORTER-RELATED"/>
    <property type="match status" value="1"/>
</dbReference>
<feature type="transmembrane region" description="Helical" evidence="6">
    <location>
        <begin position="435"/>
        <end position="456"/>
    </location>
</feature>
<comment type="subcellular location">
    <subcellularLocation>
        <location evidence="1">Cell membrane</location>
        <topology evidence="1">Multi-pass membrane protein</topology>
    </subcellularLocation>
</comment>
<keyword evidence="4 6" id="KW-1133">Transmembrane helix</keyword>
<keyword evidence="3 6" id="KW-0812">Transmembrane</keyword>
<evidence type="ECO:0000256" key="4">
    <source>
        <dbReference type="ARBA" id="ARBA00022989"/>
    </source>
</evidence>
<evidence type="ECO:0000256" key="2">
    <source>
        <dbReference type="ARBA" id="ARBA00022475"/>
    </source>
</evidence>
<evidence type="ECO:0000313" key="9">
    <source>
        <dbReference type="Proteomes" id="UP001320148"/>
    </source>
</evidence>
<feature type="transmembrane region" description="Helical" evidence="6">
    <location>
        <begin position="398"/>
        <end position="415"/>
    </location>
</feature>
<feature type="transmembrane region" description="Helical" evidence="6">
    <location>
        <begin position="359"/>
        <end position="377"/>
    </location>
</feature>
<feature type="domain" description="Na+/H+ antiporter NhaC-like C-terminal" evidence="7">
    <location>
        <begin position="199"/>
        <end position="535"/>
    </location>
</feature>
<name>A0ABM7PJM6_9BACT</name>
<evidence type="ECO:0000256" key="1">
    <source>
        <dbReference type="ARBA" id="ARBA00004651"/>
    </source>
</evidence>
<dbReference type="InterPro" id="IPR018461">
    <property type="entry name" value="Na/H_Antiport_NhaC-like_C"/>
</dbReference>
<dbReference type="Proteomes" id="UP001320148">
    <property type="component" value="Chromosome"/>
</dbReference>
<evidence type="ECO:0000259" key="7">
    <source>
        <dbReference type="Pfam" id="PF03553"/>
    </source>
</evidence>
<feature type="transmembrane region" description="Helical" evidence="6">
    <location>
        <begin position="523"/>
        <end position="541"/>
    </location>
</feature>
<feature type="transmembrane region" description="Helical" evidence="6">
    <location>
        <begin position="65"/>
        <end position="85"/>
    </location>
</feature>
<feature type="transmembrane region" description="Helical" evidence="6">
    <location>
        <begin position="105"/>
        <end position="123"/>
    </location>
</feature>
<keyword evidence="9" id="KW-1185">Reference proteome</keyword>
<feature type="transmembrane region" description="Helical" evidence="6">
    <location>
        <begin position="229"/>
        <end position="255"/>
    </location>
</feature>
<dbReference type="EMBL" id="AP024488">
    <property type="protein sequence ID" value="BCS97361.1"/>
    <property type="molecule type" value="Genomic_DNA"/>
</dbReference>
<feature type="transmembrane region" description="Helical" evidence="6">
    <location>
        <begin position="40"/>
        <end position="58"/>
    </location>
</feature>
<evidence type="ECO:0000313" key="8">
    <source>
        <dbReference type="EMBL" id="BCS97361.1"/>
    </source>
</evidence>
<proteinExistence type="predicted"/>
<evidence type="ECO:0000256" key="5">
    <source>
        <dbReference type="ARBA" id="ARBA00023136"/>
    </source>
</evidence>
<dbReference type="Pfam" id="PF03553">
    <property type="entry name" value="Na_H_antiporter"/>
    <property type="match status" value="1"/>
</dbReference>
<evidence type="ECO:0000256" key="3">
    <source>
        <dbReference type="ARBA" id="ARBA00022692"/>
    </source>
</evidence>
<sequence length="572" mass="60059">MDRSRKMALVSSVSLLITLAVPALLLAGDAGSVEANAEKFKILTLIPPIVAIALAFVTRNVVLSLFAGIFSGTFMLSLEGGVVAAFQDGFIQLNHEVLNSLADPWNAGIVLQCLAIGGLIALVSKMGGAKAIAEALAKKATGATSAQMYAWFMGLLIFFDDYANSLTVGPIMRPVTDRMKISREKLAFIIDATAAPIAGIALISTWVAYEIGLIKDGYAGLGLDTNAYGIFVGTIPFRFYNILILIFIVATAVMLREFGPMLTAERRARTTGKVLADGAKPMVAAESTGLEPDEGVTLRVWNAIIPIMTLILGAFVGFYFNGRGAILGGEDAALVQLLTDTPATFTAIREAFGASDASIVLFEAALFAGIVAMVLGVSQKIFSIETAVDTWVQGVKSLVITGLILLLAWSLSSVIKQLGTATYLVSVLSDSIPPFSLPAIIFILGSLISFATGTSYGTMGILMPLAIPLAYAINPESGYMLMNIGAVLTGAIFGDHCSPISDTTILSSMGAACDHIDHTRTQLAYAVVVALVTVVFGYIPAGLGVPVIIILPVAIAALIAILFFFGKPVEES</sequence>
<reference evidence="8 9" key="1">
    <citation type="submission" date="2021-02" db="EMBL/GenBank/DDBJ databases">
        <title>Complete genome of Desulfoluna sp. strain ASN36.</title>
        <authorList>
            <person name="Takahashi A."/>
            <person name="Kojima H."/>
            <person name="Fukui M."/>
        </authorList>
    </citation>
    <scope>NUCLEOTIDE SEQUENCE [LARGE SCALE GENOMIC DNA]</scope>
    <source>
        <strain evidence="8 9">ASN36</strain>
    </source>
</reference>
<protein>
    <submittedName>
        <fullName evidence="8">Sodium:proton antiporter</fullName>
    </submittedName>
</protein>
<organism evidence="8 9">
    <name type="scientific">Desulfoluna limicola</name>
    <dbReference type="NCBI Taxonomy" id="2810562"/>
    <lineage>
        <taxon>Bacteria</taxon>
        <taxon>Pseudomonadati</taxon>
        <taxon>Thermodesulfobacteriota</taxon>
        <taxon>Desulfobacteria</taxon>
        <taxon>Desulfobacterales</taxon>
        <taxon>Desulfolunaceae</taxon>
        <taxon>Desulfoluna</taxon>
    </lineage>
</organism>
<feature type="transmembrane region" description="Helical" evidence="6">
    <location>
        <begin position="547"/>
        <end position="566"/>
    </location>
</feature>
<feature type="transmembrane region" description="Helical" evidence="6">
    <location>
        <begin position="186"/>
        <end position="209"/>
    </location>
</feature>